<dbReference type="GO" id="GO:0016020">
    <property type="term" value="C:membrane"/>
    <property type="evidence" value="ECO:0007669"/>
    <property type="project" value="InterPro"/>
</dbReference>
<dbReference type="InterPro" id="IPR029044">
    <property type="entry name" value="Nucleotide-diphossugar_trans"/>
</dbReference>
<dbReference type="Proteomes" id="UP000242146">
    <property type="component" value="Unassembled WGS sequence"/>
</dbReference>
<comment type="caution">
    <text evidence="4">The sequence shown here is derived from an EMBL/GenBank/DDBJ whole genome shotgun (WGS) entry which is preliminary data.</text>
</comment>
<proteinExistence type="inferred from homology"/>
<name>A0A1X2GPS3_9FUNG</name>
<gene>
    <name evidence="4" type="ORF">DM01DRAFT_1333343</name>
</gene>
<evidence type="ECO:0000256" key="1">
    <source>
        <dbReference type="ARBA" id="ARBA00007677"/>
    </source>
</evidence>
<dbReference type="OrthoDB" id="439943at2759"/>
<dbReference type="FunFam" id="3.90.550.10:FF:000051">
    <property type="entry name" value="Alpha-1,2-mannosyltransferase (Ktr4)"/>
    <property type="match status" value="1"/>
</dbReference>
<keyword evidence="5" id="KW-1185">Reference proteome</keyword>
<dbReference type="STRING" id="101127.A0A1X2GPS3"/>
<dbReference type="Gene3D" id="3.90.550.10">
    <property type="entry name" value="Spore Coat Polysaccharide Biosynthesis Protein SpsA, Chain A"/>
    <property type="match status" value="1"/>
</dbReference>
<dbReference type="PANTHER" id="PTHR31121">
    <property type="entry name" value="ALPHA-1,2 MANNOSYLTRANSFERASE KTR1"/>
    <property type="match status" value="1"/>
</dbReference>
<evidence type="ECO:0000256" key="3">
    <source>
        <dbReference type="PIRSR" id="PIRSR018153-1"/>
    </source>
</evidence>
<dbReference type="SUPFAM" id="SSF53448">
    <property type="entry name" value="Nucleotide-diphospho-sugar transferases"/>
    <property type="match status" value="1"/>
</dbReference>
<reference evidence="4 5" key="1">
    <citation type="submission" date="2016-07" db="EMBL/GenBank/DDBJ databases">
        <title>Pervasive Adenine N6-methylation of Active Genes in Fungi.</title>
        <authorList>
            <consortium name="DOE Joint Genome Institute"/>
            <person name="Mondo S.J."/>
            <person name="Dannebaum R.O."/>
            <person name="Kuo R.C."/>
            <person name="Labutti K."/>
            <person name="Haridas S."/>
            <person name="Kuo A."/>
            <person name="Salamov A."/>
            <person name="Ahrendt S.R."/>
            <person name="Lipzen A."/>
            <person name="Sullivan W."/>
            <person name="Andreopoulos W.B."/>
            <person name="Clum A."/>
            <person name="Lindquist E."/>
            <person name="Daum C."/>
            <person name="Ramamoorthy G.K."/>
            <person name="Gryganskyi A."/>
            <person name="Culley D."/>
            <person name="Magnuson J.K."/>
            <person name="James T.Y."/>
            <person name="O'Malley M.A."/>
            <person name="Stajich J.E."/>
            <person name="Spatafora J.W."/>
            <person name="Visel A."/>
            <person name="Grigoriev I.V."/>
        </authorList>
    </citation>
    <scope>NUCLEOTIDE SEQUENCE [LARGE SCALE GENOMIC DNA]</scope>
    <source>
        <strain evidence="4 5">NRRL 3301</strain>
    </source>
</reference>
<sequence length="370" mass="43786">MSRFTLELGFIKPQYRLWALIATTVSLLLLTMHSFSPMKMSPPPYAKTPSVYDPVRACFVILVRNSELEGIRSTILQIEQTFNSKFHYPYVFLNDDYFTDEFIERTKILTTSPVSYGKLDSQMWGYPSFINTTYAAEQREDMASKGVPYGSSESYRHMCRFQSGFFFRHRLLDDYDYYWRLEPDVGFHCDIDYDVFRFMRDNDKKYGFTMTFTEYMDTVPTLWNTVKEFKSRYPEVVKNWPSKKDSLEQFVTSDDGETYNSCHFWSNFEIAALDLWRSNDYLKLFNYLDRSGGFFYERWGDAPVHSIAAAMMLRKDQFHFFNDIGYTHTGYTHCPVDPSFRDKCNCNPETNFDYDPGLSCYPVYKRVIQS</sequence>
<evidence type="ECO:0000313" key="5">
    <source>
        <dbReference type="Proteomes" id="UP000242146"/>
    </source>
</evidence>
<evidence type="ECO:0000313" key="4">
    <source>
        <dbReference type="EMBL" id="ORX58720.1"/>
    </source>
</evidence>
<accession>A0A1X2GPS3</accession>
<dbReference type="PIRSF" id="PIRSF018153">
    <property type="entry name" value="Glyco_trans_15"/>
    <property type="match status" value="1"/>
</dbReference>
<dbReference type="GO" id="GO:0000032">
    <property type="term" value="P:cell wall mannoprotein biosynthetic process"/>
    <property type="evidence" value="ECO:0007669"/>
    <property type="project" value="TreeGrafter"/>
</dbReference>
<protein>
    <submittedName>
        <fullName evidence="4">Glycosyl transferase</fullName>
    </submittedName>
</protein>
<feature type="active site" description="Nucleophile" evidence="3">
    <location>
        <position position="269"/>
    </location>
</feature>
<dbReference type="AlphaFoldDB" id="A0A1X2GPS3"/>
<dbReference type="PANTHER" id="PTHR31121:SF8">
    <property type="entry name" value="GLYCOLIPID 2-ALPHA-MANNOSYLTRANSFERASE-RELATED"/>
    <property type="match status" value="1"/>
</dbReference>
<keyword evidence="2 4" id="KW-0808">Transferase</keyword>
<dbReference type="GO" id="GO:0005794">
    <property type="term" value="C:Golgi apparatus"/>
    <property type="evidence" value="ECO:0007669"/>
    <property type="project" value="TreeGrafter"/>
</dbReference>
<dbReference type="GO" id="GO:0006493">
    <property type="term" value="P:protein O-linked glycosylation"/>
    <property type="evidence" value="ECO:0007669"/>
    <property type="project" value="TreeGrafter"/>
</dbReference>
<dbReference type="EMBL" id="MCGT01000006">
    <property type="protein sequence ID" value="ORX58720.1"/>
    <property type="molecule type" value="Genomic_DNA"/>
</dbReference>
<comment type="similarity">
    <text evidence="1">Belongs to the glycosyltransferase 15 family.</text>
</comment>
<dbReference type="GO" id="GO:0006487">
    <property type="term" value="P:protein N-linked glycosylation"/>
    <property type="evidence" value="ECO:0007669"/>
    <property type="project" value="TreeGrafter"/>
</dbReference>
<dbReference type="InterPro" id="IPR002685">
    <property type="entry name" value="Glyco_trans_15"/>
</dbReference>
<dbReference type="GO" id="GO:0000026">
    <property type="term" value="F:alpha-1,2-mannosyltransferase activity"/>
    <property type="evidence" value="ECO:0007669"/>
    <property type="project" value="TreeGrafter"/>
</dbReference>
<evidence type="ECO:0000256" key="2">
    <source>
        <dbReference type="ARBA" id="ARBA00022679"/>
    </source>
</evidence>
<dbReference type="Pfam" id="PF01793">
    <property type="entry name" value="Glyco_transf_15"/>
    <property type="match status" value="1"/>
</dbReference>
<organism evidence="4 5">
    <name type="scientific">Hesseltinella vesiculosa</name>
    <dbReference type="NCBI Taxonomy" id="101127"/>
    <lineage>
        <taxon>Eukaryota</taxon>
        <taxon>Fungi</taxon>
        <taxon>Fungi incertae sedis</taxon>
        <taxon>Mucoromycota</taxon>
        <taxon>Mucoromycotina</taxon>
        <taxon>Mucoromycetes</taxon>
        <taxon>Mucorales</taxon>
        <taxon>Cunninghamellaceae</taxon>
        <taxon>Hesseltinella</taxon>
    </lineage>
</organism>